<dbReference type="AlphaFoldDB" id="A0A5C3MWT5"/>
<dbReference type="Proteomes" id="UP000305948">
    <property type="component" value="Unassembled WGS sequence"/>
</dbReference>
<name>A0A5C3MWT5_9AGAM</name>
<proteinExistence type="predicted"/>
<accession>A0A5C3MWT5</accession>
<sequence>MDLCGGGGFAAGPSELLPTVSYPSLVKLILKRAFASPDSFEDLLLRYLTLRSLDLSRFWAGIPKLMLEGPLLPNLREYDGPDDMLYTICKGKHPLEYLPKEEGNMNWIKDIVPGVITERAGDRPARRTCETPSLTVDQYDGRRRSQPLQSI</sequence>
<organism evidence="1 2">
    <name type="scientific">Heliocybe sulcata</name>
    <dbReference type="NCBI Taxonomy" id="5364"/>
    <lineage>
        <taxon>Eukaryota</taxon>
        <taxon>Fungi</taxon>
        <taxon>Dikarya</taxon>
        <taxon>Basidiomycota</taxon>
        <taxon>Agaricomycotina</taxon>
        <taxon>Agaricomycetes</taxon>
        <taxon>Gloeophyllales</taxon>
        <taxon>Gloeophyllaceae</taxon>
        <taxon>Heliocybe</taxon>
    </lineage>
</organism>
<evidence type="ECO:0000313" key="1">
    <source>
        <dbReference type="EMBL" id="TFK48218.1"/>
    </source>
</evidence>
<gene>
    <name evidence="1" type="ORF">OE88DRAFT_1737913</name>
</gene>
<evidence type="ECO:0000313" key="2">
    <source>
        <dbReference type="Proteomes" id="UP000305948"/>
    </source>
</evidence>
<dbReference type="EMBL" id="ML213520">
    <property type="protein sequence ID" value="TFK48218.1"/>
    <property type="molecule type" value="Genomic_DNA"/>
</dbReference>
<reference evidence="1 2" key="1">
    <citation type="journal article" date="2019" name="Nat. Ecol. Evol.">
        <title>Megaphylogeny resolves global patterns of mushroom evolution.</title>
        <authorList>
            <person name="Varga T."/>
            <person name="Krizsan K."/>
            <person name="Foldi C."/>
            <person name="Dima B."/>
            <person name="Sanchez-Garcia M."/>
            <person name="Sanchez-Ramirez S."/>
            <person name="Szollosi G.J."/>
            <person name="Szarkandi J.G."/>
            <person name="Papp V."/>
            <person name="Albert L."/>
            <person name="Andreopoulos W."/>
            <person name="Angelini C."/>
            <person name="Antonin V."/>
            <person name="Barry K.W."/>
            <person name="Bougher N.L."/>
            <person name="Buchanan P."/>
            <person name="Buyck B."/>
            <person name="Bense V."/>
            <person name="Catcheside P."/>
            <person name="Chovatia M."/>
            <person name="Cooper J."/>
            <person name="Damon W."/>
            <person name="Desjardin D."/>
            <person name="Finy P."/>
            <person name="Geml J."/>
            <person name="Haridas S."/>
            <person name="Hughes K."/>
            <person name="Justo A."/>
            <person name="Karasinski D."/>
            <person name="Kautmanova I."/>
            <person name="Kiss B."/>
            <person name="Kocsube S."/>
            <person name="Kotiranta H."/>
            <person name="LaButti K.M."/>
            <person name="Lechner B.E."/>
            <person name="Liimatainen K."/>
            <person name="Lipzen A."/>
            <person name="Lukacs Z."/>
            <person name="Mihaltcheva S."/>
            <person name="Morgado L.N."/>
            <person name="Niskanen T."/>
            <person name="Noordeloos M.E."/>
            <person name="Ohm R.A."/>
            <person name="Ortiz-Santana B."/>
            <person name="Ovrebo C."/>
            <person name="Racz N."/>
            <person name="Riley R."/>
            <person name="Savchenko A."/>
            <person name="Shiryaev A."/>
            <person name="Soop K."/>
            <person name="Spirin V."/>
            <person name="Szebenyi C."/>
            <person name="Tomsovsky M."/>
            <person name="Tulloss R.E."/>
            <person name="Uehling J."/>
            <person name="Grigoriev I.V."/>
            <person name="Vagvolgyi C."/>
            <person name="Papp T."/>
            <person name="Martin F.M."/>
            <person name="Miettinen O."/>
            <person name="Hibbett D.S."/>
            <person name="Nagy L.G."/>
        </authorList>
    </citation>
    <scope>NUCLEOTIDE SEQUENCE [LARGE SCALE GENOMIC DNA]</scope>
    <source>
        <strain evidence="1 2">OMC1185</strain>
    </source>
</reference>
<protein>
    <submittedName>
        <fullName evidence="1">Uncharacterized protein</fullName>
    </submittedName>
</protein>
<keyword evidence="2" id="KW-1185">Reference proteome</keyword>